<dbReference type="PANTHER" id="PTHR36503">
    <property type="entry name" value="BLR2520 PROTEIN"/>
    <property type="match status" value="1"/>
</dbReference>
<dbReference type="InterPro" id="IPR029068">
    <property type="entry name" value="Glyas_Bleomycin-R_OHBP_Dase"/>
</dbReference>
<accession>A0ABW2QCK9</accession>
<dbReference type="Proteomes" id="UP001596455">
    <property type="component" value="Unassembled WGS sequence"/>
</dbReference>
<dbReference type="Gene3D" id="3.10.180.10">
    <property type="entry name" value="2,3-Dihydroxybiphenyl 1,2-Dioxygenase, domain 1"/>
    <property type="match status" value="1"/>
</dbReference>
<sequence>MSTKIFVNLPTTDLERAKAFYSALGWEINPNFTDDNAACVVIDDDVYLMILKREYLATFTDKPISDPRTSLQVEVALSRESREDVDALVEKALAAGGTEPRDVQDYGFMYGRTFEDPDGNLFAPLYMDPVAAEKGPEAFAAEQEGATA</sequence>
<reference evidence="3" key="1">
    <citation type="journal article" date="2019" name="Int. J. Syst. Evol. Microbiol.">
        <title>The Global Catalogue of Microorganisms (GCM) 10K type strain sequencing project: providing services to taxonomists for standard genome sequencing and annotation.</title>
        <authorList>
            <consortium name="The Broad Institute Genomics Platform"/>
            <consortium name="The Broad Institute Genome Sequencing Center for Infectious Disease"/>
            <person name="Wu L."/>
            <person name="Ma J."/>
        </authorList>
    </citation>
    <scope>NUCLEOTIDE SEQUENCE [LARGE SCALE GENOMIC DNA]</scope>
    <source>
        <strain evidence="3">JCM 1490</strain>
    </source>
</reference>
<protein>
    <submittedName>
        <fullName evidence="2">VOC family protein</fullName>
    </submittedName>
</protein>
<proteinExistence type="predicted"/>
<dbReference type="SUPFAM" id="SSF54593">
    <property type="entry name" value="Glyoxalase/Bleomycin resistance protein/Dihydroxybiphenyl dioxygenase"/>
    <property type="match status" value="1"/>
</dbReference>
<feature type="domain" description="VOC" evidence="1">
    <location>
        <begin position="2"/>
        <end position="127"/>
    </location>
</feature>
<dbReference type="InterPro" id="IPR037523">
    <property type="entry name" value="VOC_core"/>
</dbReference>
<gene>
    <name evidence="2" type="ORF">ACFQQL_09670</name>
</gene>
<evidence type="ECO:0000313" key="2">
    <source>
        <dbReference type="EMBL" id="MFC7405375.1"/>
    </source>
</evidence>
<keyword evidence="3" id="KW-1185">Reference proteome</keyword>
<evidence type="ECO:0000313" key="3">
    <source>
        <dbReference type="Proteomes" id="UP001596455"/>
    </source>
</evidence>
<dbReference type="EMBL" id="JBHTCQ010000001">
    <property type="protein sequence ID" value="MFC7405375.1"/>
    <property type="molecule type" value="Genomic_DNA"/>
</dbReference>
<dbReference type="PROSITE" id="PS51819">
    <property type="entry name" value="VOC"/>
    <property type="match status" value="1"/>
</dbReference>
<organism evidence="2 3">
    <name type="scientific">Georgenia alba</name>
    <dbReference type="NCBI Taxonomy" id="2233858"/>
    <lineage>
        <taxon>Bacteria</taxon>
        <taxon>Bacillati</taxon>
        <taxon>Actinomycetota</taxon>
        <taxon>Actinomycetes</taxon>
        <taxon>Micrococcales</taxon>
        <taxon>Bogoriellaceae</taxon>
        <taxon>Georgenia</taxon>
    </lineage>
</organism>
<dbReference type="InterPro" id="IPR053863">
    <property type="entry name" value="Glyoxy/Ble-like_N"/>
</dbReference>
<dbReference type="Pfam" id="PF22677">
    <property type="entry name" value="Ble-like_N"/>
    <property type="match status" value="1"/>
</dbReference>
<dbReference type="RefSeq" id="WP_382393646.1">
    <property type="nucleotide sequence ID" value="NZ_JBHTCQ010000001.1"/>
</dbReference>
<dbReference type="PANTHER" id="PTHR36503:SF2">
    <property type="entry name" value="BLR2408 PROTEIN"/>
    <property type="match status" value="1"/>
</dbReference>
<evidence type="ECO:0000259" key="1">
    <source>
        <dbReference type="PROSITE" id="PS51819"/>
    </source>
</evidence>
<name>A0ABW2QCK9_9MICO</name>
<comment type="caution">
    <text evidence="2">The sequence shown here is derived from an EMBL/GenBank/DDBJ whole genome shotgun (WGS) entry which is preliminary data.</text>
</comment>